<dbReference type="EMBL" id="ANHY01000017">
    <property type="protein sequence ID" value="EKV28212.1"/>
    <property type="molecule type" value="Genomic_DNA"/>
</dbReference>
<dbReference type="STRING" id="1238182.C882_1213"/>
<dbReference type="Pfam" id="PF00571">
    <property type="entry name" value="CBS"/>
    <property type="match status" value="2"/>
</dbReference>
<sequence>MRNDQLILGGLALVVGLTVGFGVVLFREAIDYVQALYYGSSDEHLASVARALPWYWVMLAPVVGGLAVGIFYKLLMPGRRPLGIPEVIEAAAFKGGRMPVRPGLMAVVGSALSLGAGASVGREGPAVTLGAAVSAWLAERLHFGRSLSRVLLGCGAAAAVAASFNAPIAGVLFAHEVIVGHYAMRALAPVVIASVTGTMVSRGWFGDFPAFMIPTIHQVNVWEFPAFAGLGILCGLVALVFMHGIVWGEKAAERSRLPRWARPAVAGLALGVLAIWYPEVLGVGYEVTDNALSGTLPLLFLTACAAAKIVATSVSLGFGFGGGVFSPSLAVGALVGGAFGIVATSAFPELSSGSGAYAVVGMGAVSSAVLGAPISTVLIIFELTSDYGLTIAVMVAVVIANVVTAQLGGITSWFHWCLERRGLRIGGHEVRLLKTLRVRDVINPDCLTVHPGTRLKTVREYLQRTPYAELFVVEQKDGRFIGTITLADLSEAAFDPALDDLVNASDVCRRDAPMLEADDSLERALNTMLDCKEEHVAVVAHEETRKFVGCVHESEVLLAFNRALMEARAEERGDQKGPATPF</sequence>
<feature type="transmembrane region" description="Helical" evidence="11">
    <location>
        <begin position="359"/>
        <end position="381"/>
    </location>
</feature>
<keyword evidence="10" id="KW-0129">CBS domain</keyword>
<keyword evidence="6 11" id="KW-0472">Membrane</keyword>
<comment type="caution">
    <text evidence="13">The sequence shown here is derived from an EMBL/GenBank/DDBJ whole genome shotgun (WGS) entry which is preliminary data.</text>
</comment>
<feature type="transmembrane region" description="Helical" evidence="11">
    <location>
        <begin position="103"/>
        <end position="121"/>
    </location>
</feature>
<reference evidence="13 14" key="1">
    <citation type="journal article" date="2013" name="Genome Announc.">
        <title>Draft Genome Sequence of an Alphaproteobacterium, Caenispirillum salinarum AK4(T), Isolated from a Solar Saltern.</title>
        <authorList>
            <person name="Khatri I."/>
            <person name="Singh A."/>
            <person name="Korpole S."/>
            <person name="Pinnaka A.K."/>
            <person name="Subramanian S."/>
        </authorList>
    </citation>
    <scope>NUCLEOTIDE SEQUENCE [LARGE SCALE GENOMIC DNA]</scope>
    <source>
        <strain evidence="13 14">AK4</strain>
    </source>
</reference>
<dbReference type="AlphaFoldDB" id="K9GSU3"/>
<feature type="transmembrane region" description="Helical" evidence="11">
    <location>
        <begin position="260"/>
        <end position="278"/>
    </location>
</feature>
<dbReference type="eggNOG" id="COG0038">
    <property type="taxonomic scope" value="Bacteria"/>
</dbReference>
<gene>
    <name evidence="13" type="ORF">C882_1213</name>
</gene>
<dbReference type="PANTHER" id="PTHR43427:SF6">
    <property type="entry name" value="CHLORIDE CHANNEL PROTEIN CLC-E"/>
    <property type="match status" value="1"/>
</dbReference>
<evidence type="ECO:0000256" key="9">
    <source>
        <dbReference type="ARBA" id="ARBA00023303"/>
    </source>
</evidence>
<dbReference type="InterPro" id="IPR046342">
    <property type="entry name" value="CBS_dom_sf"/>
</dbReference>
<feature type="transmembrane region" description="Helical" evidence="11">
    <location>
        <begin position="7"/>
        <end position="26"/>
    </location>
</feature>
<evidence type="ECO:0000256" key="2">
    <source>
        <dbReference type="ARBA" id="ARBA00022448"/>
    </source>
</evidence>
<feature type="domain" description="CBS" evidence="12">
    <location>
        <begin position="442"/>
        <end position="501"/>
    </location>
</feature>
<keyword evidence="4 11" id="KW-1133">Transmembrane helix</keyword>
<evidence type="ECO:0000256" key="5">
    <source>
        <dbReference type="ARBA" id="ARBA00023065"/>
    </source>
</evidence>
<accession>K9GSU3</accession>
<keyword evidence="3 11" id="KW-0812">Transmembrane</keyword>
<evidence type="ECO:0000256" key="3">
    <source>
        <dbReference type="ARBA" id="ARBA00022692"/>
    </source>
</evidence>
<feature type="transmembrane region" description="Helical" evidence="11">
    <location>
        <begin position="298"/>
        <end position="321"/>
    </location>
</feature>
<dbReference type="SUPFAM" id="SSF54631">
    <property type="entry name" value="CBS-domain pair"/>
    <property type="match status" value="1"/>
</dbReference>
<evidence type="ECO:0000256" key="11">
    <source>
        <dbReference type="SAM" id="Phobius"/>
    </source>
</evidence>
<proteinExistence type="predicted"/>
<evidence type="ECO:0000259" key="12">
    <source>
        <dbReference type="PROSITE" id="PS51371"/>
    </source>
</evidence>
<dbReference type="PATRIC" id="fig|1238182.3.peg.3427"/>
<keyword evidence="7" id="KW-0869">Chloride channel</keyword>
<dbReference type="Pfam" id="PF00654">
    <property type="entry name" value="Voltage_CLC"/>
    <property type="match status" value="1"/>
</dbReference>
<keyword evidence="2" id="KW-0813">Transport</keyword>
<dbReference type="Gene3D" id="1.10.3080.10">
    <property type="entry name" value="Clc chloride channel"/>
    <property type="match status" value="1"/>
</dbReference>
<feature type="transmembrane region" description="Helical" evidence="11">
    <location>
        <begin position="393"/>
        <end position="416"/>
    </location>
</feature>
<name>K9GSU3_9PROT</name>
<organism evidence="13 14">
    <name type="scientific">Caenispirillum salinarum AK4</name>
    <dbReference type="NCBI Taxonomy" id="1238182"/>
    <lineage>
        <taxon>Bacteria</taxon>
        <taxon>Pseudomonadati</taxon>
        <taxon>Pseudomonadota</taxon>
        <taxon>Alphaproteobacteria</taxon>
        <taxon>Rhodospirillales</taxon>
        <taxon>Novispirillaceae</taxon>
        <taxon>Caenispirillum</taxon>
    </lineage>
</organism>
<keyword evidence="5" id="KW-0406">Ion transport</keyword>
<dbReference type="Gene3D" id="3.10.580.10">
    <property type="entry name" value="CBS-domain"/>
    <property type="match status" value="1"/>
</dbReference>
<evidence type="ECO:0000256" key="7">
    <source>
        <dbReference type="ARBA" id="ARBA00023173"/>
    </source>
</evidence>
<dbReference type="GO" id="GO:0005254">
    <property type="term" value="F:chloride channel activity"/>
    <property type="evidence" value="ECO:0007669"/>
    <property type="project" value="UniProtKB-KW"/>
</dbReference>
<protein>
    <submittedName>
        <fullName evidence="13">Chloride channel protein</fullName>
    </submittedName>
</protein>
<evidence type="ECO:0000313" key="14">
    <source>
        <dbReference type="Proteomes" id="UP000009881"/>
    </source>
</evidence>
<feature type="transmembrane region" description="Helical" evidence="11">
    <location>
        <begin position="328"/>
        <end position="347"/>
    </location>
</feature>
<evidence type="ECO:0000256" key="8">
    <source>
        <dbReference type="ARBA" id="ARBA00023214"/>
    </source>
</evidence>
<comment type="subcellular location">
    <subcellularLocation>
        <location evidence="1">Membrane</location>
        <topology evidence="1">Multi-pass membrane protein</topology>
    </subcellularLocation>
</comment>
<evidence type="ECO:0000313" key="13">
    <source>
        <dbReference type="EMBL" id="EKV28212.1"/>
    </source>
</evidence>
<dbReference type="PRINTS" id="PR00762">
    <property type="entry name" value="CLCHANNEL"/>
</dbReference>
<evidence type="ECO:0000256" key="1">
    <source>
        <dbReference type="ARBA" id="ARBA00004141"/>
    </source>
</evidence>
<feature type="transmembrane region" description="Helical" evidence="11">
    <location>
        <begin position="54"/>
        <end position="75"/>
    </location>
</feature>
<dbReference type="InterPro" id="IPR014743">
    <property type="entry name" value="Cl-channel_core"/>
</dbReference>
<dbReference type="SUPFAM" id="SSF81340">
    <property type="entry name" value="Clc chloride channel"/>
    <property type="match status" value="1"/>
</dbReference>
<dbReference type="CDD" id="cd00400">
    <property type="entry name" value="Voltage_gated_ClC"/>
    <property type="match status" value="1"/>
</dbReference>
<evidence type="ECO:0000256" key="10">
    <source>
        <dbReference type="PROSITE-ProRule" id="PRU00703"/>
    </source>
</evidence>
<feature type="transmembrane region" description="Helical" evidence="11">
    <location>
        <begin position="186"/>
        <end position="205"/>
    </location>
</feature>
<dbReference type="InterPro" id="IPR001807">
    <property type="entry name" value="ClC"/>
</dbReference>
<feature type="domain" description="CBS" evidence="12">
    <location>
        <begin position="508"/>
        <end position="566"/>
    </location>
</feature>
<dbReference type="Proteomes" id="UP000009881">
    <property type="component" value="Unassembled WGS sequence"/>
</dbReference>
<keyword evidence="9" id="KW-0407">Ion channel</keyword>
<feature type="transmembrane region" description="Helical" evidence="11">
    <location>
        <begin position="225"/>
        <end position="248"/>
    </location>
</feature>
<keyword evidence="14" id="KW-1185">Reference proteome</keyword>
<dbReference type="CDD" id="cd02205">
    <property type="entry name" value="CBS_pair_SF"/>
    <property type="match status" value="1"/>
</dbReference>
<feature type="transmembrane region" description="Helical" evidence="11">
    <location>
        <begin position="150"/>
        <end position="174"/>
    </location>
</feature>
<dbReference type="InterPro" id="IPR050368">
    <property type="entry name" value="ClC-type_chloride_channel"/>
</dbReference>
<evidence type="ECO:0000256" key="6">
    <source>
        <dbReference type="ARBA" id="ARBA00023136"/>
    </source>
</evidence>
<dbReference type="InterPro" id="IPR000644">
    <property type="entry name" value="CBS_dom"/>
</dbReference>
<dbReference type="PANTHER" id="PTHR43427">
    <property type="entry name" value="CHLORIDE CHANNEL PROTEIN CLC-E"/>
    <property type="match status" value="1"/>
</dbReference>
<evidence type="ECO:0000256" key="4">
    <source>
        <dbReference type="ARBA" id="ARBA00022989"/>
    </source>
</evidence>
<dbReference type="PROSITE" id="PS51371">
    <property type="entry name" value="CBS"/>
    <property type="match status" value="2"/>
</dbReference>
<dbReference type="GO" id="GO:0034707">
    <property type="term" value="C:chloride channel complex"/>
    <property type="evidence" value="ECO:0007669"/>
    <property type="project" value="UniProtKB-KW"/>
</dbReference>
<keyword evidence="8" id="KW-0868">Chloride</keyword>